<evidence type="ECO:0000313" key="2">
    <source>
        <dbReference type="EMBL" id="RVX45129.1"/>
    </source>
</evidence>
<dbReference type="Gene3D" id="1.20.120.450">
    <property type="entry name" value="dinb family like domain"/>
    <property type="match status" value="1"/>
</dbReference>
<dbReference type="OrthoDB" id="5178565at2"/>
<sequence length="213" mass="23068">MNEDEIFAAVTAERLSLAAFLDDVADDEWAKASLCPGWTVHDVLAHLTVVTHASRFDVFKGIVRARGDINRLIADQARRRAARFEPAELAGQLREAAASRRHAIATTVWEPLVDILVHGQDVARPLGRVREMPPDRAAPALTHVVRKTSFFGARERFAGLRLIATDADWSEGEGTEEVRGTAGELLLAATGRAAALQGLSGPGTALLSHRLQP</sequence>
<dbReference type="NCBIfam" id="TIGR03083">
    <property type="entry name" value="maleylpyruvate isomerase family mycothiol-dependent enzyme"/>
    <property type="match status" value="1"/>
</dbReference>
<dbReference type="InterPro" id="IPR034660">
    <property type="entry name" value="DinB/YfiT-like"/>
</dbReference>
<dbReference type="AlphaFoldDB" id="A0A438MGZ3"/>
<dbReference type="GO" id="GO:0046872">
    <property type="term" value="F:metal ion binding"/>
    <property type="evidence" value="ECO:0007669"/>
    <property type="project" value="InterPro"/>
</dbReference>
<organism evidence="2 3">
    <name type="scientific">Nonomuraea polychroma</name>
    <dbReference type="NCBI Taxonomy" id="46176"/>
    <lineage>
        <taxon>Bacteria</taxon>
        <taxon>Bacillati</taxon>
        <taxon>Actinomycetota</taxon>
        <taxon>Actinomycetes</taxon>
        <taxon>Streptosporangiales</taxon>
        <taxon>Streptosporangiaceae</taxon>
        <taxon>Nonomuraea</taxon>
    </lineage>
</organism>
<evidence type="ECO:0000313" key="3">
    <source>
        <dbReference type="Proteomes" id="UP000284824"/>
    </source>
</evidence>
<dbReference type="RefSeq" id="WP_127936792.1">
    <property type="nucleotide sequence ID" value="NZ_SAUN01000001.1"/>
</dbReference>
<feature type="domain" description="Mycothiol-dependent maleylpyruvate isomerase metal-binding" evidence="1">
    <location>
        <begin position="12"/>
        <end position="106"/>
    </location>
</feature>
<protein>
    <submittedName>
        <fullName evidence="2">Uncharacterized protein (TIGR03083 family)</fullName>
    </submittedName>
</protein>
<gene>
    <name evidence="2" type="ORF">EDD27_7906</name>
</gene>
<comment type="caution">
    <text evidence="2">The sequence shown here is derived from an EMBL/GenBank/DDBJ whole genome shotgun (WGS) entry which is preliminary data.</text>
</comment>
<accession>A0A438MGZ3</accession>
<dbReference type="Proteomes" id="UP000284824">
    <property type="component" value="Unassembled WGS sequence"/>
</dbReference>
<name>A0A438MGZ3_9ACTN</name>
<dbReference type="InterPro" id="IPR024344">
    <property type="entry name" value="MDMPI_metal-binding"/>
</dbReference>
<dbReference type="InterPro" id="IPR017517">
    <property type="entry name" value="Maleyloyr_isom"/>
</dbReference>
<proteinExistence type="predicted"/>
<dbReference type="SUPFAM" id="SSF109854">
    <property type="entry name" value="DinB/YfiT-like putative metalloenzymes"/>
    <property type="match status" value="1"/>
</dbReference>
<reference evidence="2 3" key="1">
    <citation type="submission" date="2019-01" db="EMBL/GenBank/DDBJ databases">
        <title>Sequencing the genomes of 1000 actinobacteria strains.</title>
        <authorList>
            <person name="Klenk H.-P."/>
        </authorList>
    </citation>
    <scope>NUCLEOTIDE SEQUENCE [LARGE SCALE GENOMIC DNA]</scope>
    <source>
        <strain evidence="2 3">DSM 43925</strain>
    </source>
</reference>
<dbReference type="Pfam" id="PF11716">
    <property type="entry name" value="MDMPI_N"/>
    <property type="match status" value="1"/>
</dbReference>
<dbReference type="EMBL" id="SAUN01000001">
    <property type="protein sequence ID" value="RVX45129.1"/>
    <property type="molecule type" value="Genomic_DNA"/>
</dbReference>
<keyword evidence="3" id="KW-1185">Reference proteome</keyword>
<evidence type="ECO:0000259" key="1">
    <source>
        <dbReference type="Pfam" id="PF11716"/>
    </source>
</evidence>